<evidence type="ECO:0000313" key="2">
    <source>
        <dbReference type="EMBL" id="TRX89117.1"/>
    </source>
</evidence>
<feature type="domain" description="Heterokaryon incompatibility" evidence="1">
    <location>
        <begin position="24"/>
        <end position="156"/>
    </location>
</feature>
<dbReference type="STRING" id="2512241.A0A553HMG7"/>
<gene>
    <name evidence="2" type="ORF">FHL15_010034</name>
</gene>
<dbReference type="Proteomes" id="UP000319160">
    <property type="component" value="Unassembled WGS sequence"/>
</dbReference>
<dbReference type="AlphaFoldDB" id="A0A553HMG7"/>
<dbReference type="Pfam" id="PF06985">
    <property type="entry name" value="HET"/>
    <property type="match status" value="1"/>
</dbReference>
<organism evidence="2 3">
    <name type="scientific">Xylaria flabelliformis</name>
    <dbReference type="NCBI Taxonomy" id="2512241"/>
    <lineage>
        <taxon>Eukaryota</taxon>
        <taxon>Fungi</taxon>
        <taxon>Dikarya</taxon>
        <taxon>Ascomycota</taxon>
        <taxon>Pezizomycotina</taxon>
        <taxon>Sordariomycetes</taxon>
        <taxon>Xylariomycetidae</taxon>
        <taxon>Xylariales</taxon>
        <taxon>Xylariaceae</taxon>
        <taxon>Xylaria</taxon>
    </lineage>
</organism>
<dbReference type="EMBL" id="VFLP01000074">
    <property type="protein sequence ID" value="TRX89117.1"/>
    <property type="molecule type" value="Genomic_DNA"/>
</dbReference>
<dbReference type="PANTHER" id="PTHR10622">
    <property type="entry name" value="HET DOMAIN-CONTAINING PROTEIN"/>
    <property type="match status" value="1"/>
</dbReference>
<accession>A0A553HMG7</accession>
<evidence type="ECO:0000313" key="3">
    <source>
        <dbReference type="Proteomes" id="UP000319160"/>
    </source>
</evidence>
<name>A0A553HMG7_9PEZI</name>
<evidence type="ECO:0000259" key="1">
    <source>
        <dbReference type="Pfam" id="PF06985"/>
    </source>
</evidence>
<dbReference type="InterPro" id="IPR010730">
    <property type="entry name" value="HET"/>
</dbReference>
<protein>
    <recommendedName>
        <fullName evidence="1">Heterokaryon incompatibility domain-containing protein</fullName>
    </recommendedName>
</protein>
<proteinExistence type="predicted"/>
<dbReference type="PANTHER" id="PTHR10622:SF10">
    <property type="entry name" value="HET DOMAIN-CONTAINING PROTEIN"/>
    <property type="match status" value="1"/>
</dbReference>
<sequence>MRFLNTTTFELENRPQGGVHWDVYAVLSHRWLDEEVLFQNLGNYTIELRSGTRSLPQVEKIRGACAVAQAKGIKWLWMDTCCIDKTDSREYFEAINSMFSWYRNAKLCITYLYDVRRQDGQSAATGKETFRSVEGDSNEKGYSPANWFSRGWTFQELLAPREMEIYDMNWQYIGTKRQFAGALSDITRIDTRYITGEKDLSEAPIAMRMSWLYQRITTYPEDMAYCTLGIFNVNMPLVYGEGAPRAFRRLQETILGNPFMEESLFAWKMPDIRGGQECDVVTTGWEPGQWGLLAGSPQWFSESGDIQVDSNTDSQIRRFRLTPKGIEGPIRKKQTRDATINALSALVCLSVVCIPFGDCLLRSKFEKKATEDYAFTLNCFRIGTQEKVMIRLCPINIGKVLLTTHTPDGELVQAPYVECKRIRCDELVSGNESITHLGDGIVLQPRPRQ</sequence>
<dbReference type="OrthoDB" id="20872at2759"/>
<keyword evidence="3" id="KW-1185">Reference proteome</keyword>
<comment type="caution">
    <text evidence="2">The sequence shown here is derived from an EMBL/GenBank/DDBJ whole genome shotgun (WGS) entry which is preliminary data.</text>
</comment>
<reference evidence="3" key="1">
    <citation type="submission" date="2019-06" db="EMBL/GenBank/DDBJ databases">
        <title>Draft genome sequence of the griseofulvin-producing fungus Xylaria cubensis strain G536.</title>
        <authorList>
            <person name="Mead M.E."/>
            <person name="Raja H.A."/>
            <person name="Steenwyk J.L."/>
            <person name="Knowles S.L."/>
            <person name="Oberlies N.H."/>
            <person name="Rokas A."/>
        </authorList>
    </citation>
    <scope>NUCLEOTIDE SEQUENCE [LARGE SCALE GENOMIC DNA]</scope>
    <source>
        <strain evidence="3">G536</strain>
    </source>
</reference>